<feature type="transmembrane region" description="Helical" evidence="8">
    <location>
        <begin position="58"/>
        <end position="75"/>
    </location>
</feature>
<dbReference type="InterPro" id="IPR036259">
    <property type="entry name" value="MFS_trans_sf"/>
</dbReference>
<evidence type="ECO:0000313" key="11">
    <source>
        <dbReference type="EMBL" id="KAF3223887.1"/>
    </source>
</evidence>
<proteinExistence type="inferred from homology"/>
<dbReference type="GO" id="GO:0016020">
    <property type="term" value="C:membrane"/>
    <property type="evidence" value="ECO:0007669"/>
    <property type="project" value="UniProtKB-SubCell"/>
</dbReference>
<sequence length="513" mass="56992">MPLPPKWYQFLVGVFASLGSFLFGYDLFDPFDVFKGVIAEVVQCETFISRFGNDPDEIGAVVSTFTGGGFIGAFIAGHISDWYGRRITISIATVIFLLGACLQTAAQTLAYLWSGRAITGAGVGILVMIVPLYQAELAHPSIRGRITALQQFMLGIGALLATWAGYGTYIHLSDDGQWRIPLALQMVPAIVLGTCIFFMPESPRWLIDKGRTEKGLAVLAQLHSNGDETDAFVRAEFEAIQMSITVEHDNEAKKWSQLITDKLNFKRLFIAVSVQGSIQMTGVSFIQYYAPSIFKEIGISTSTTLLLQAINSIIALVAQFCCIMFIDRFGRRWVLILGNLVNMVAWIIVTALVAEYGGRTDATGAHWAFIIMTWLYQFSFSFACGPLSWIIPAEIFNTATRSKGVAIATMTSFATNTLIGQVSPIALQNVGWKYFIFFIIANFTNAIFFYCILPETSRVPLENMDQLFDSSWWVPGWSKQHIARLRDELDERTEEIKEKDDGVAQHAEVTKTA</sequence>
<keyword evidence="4 8" id="KW-0812">Transmembrane</keyword>
<dbReference type="InterPro" id="IPR050360">
    <property type="entry name" value="MFS_Sugar_Transporters"/>
</dbReference>
<keyword evidence="5 8" id="KW-1133">Transmembrane helix</keyword>
<evidence type="ECO:0000256" key="1">
    <source>
        <dbReference type="ARBA" id="ARBA00004141"/>
    </source>
</evidence>
<evidence type="ECO:0000256" key="2">
    <source>
        <dbReference type="ARBA" id="ARBA00010992"/>
    </source>
</evidence>
<feature type="transmembrane region" description="Helical" evidence="8">
    <location>
        <begin position="305"/>
        <end position="326"/>
    </location>
</feature>
<reference evidence="12 13" key="1">
    <citation type="submission" date="2019-06" db="EMBL/GenBank/DDBJ databases">
        <authorList>
            <person name="Palmer J.M."/>
        </authorList>
    </citation>
    <scope>NUCLEOTIDE SEQUENCE [LARGE SCALE GENOMIC DNA]</scope>
    <source>
        <strain evidence="11 13">TWF191</strain>
        <strain evidence="10 12">TWF788</strain>
    </source>
</reference>
<feature type="transmembrane region" description="Helical" evidence="8">
    <location>
        <begin position="434"/>
        <end position="453"/>
    </location>
</feature>
<gene>
    <name evidence="11" type="ORF">TWF191_006300</name>
    <name evidence="10" type="ORF">TWF788_006573</name>
</gene>
<feature type="transmembrane region" description="Helical" evidence="8">
    <location>
        <begin position="178"/>
        <end position="199"/>
    </location>
</feature>
<feature type="transmembrane region" description="Helical" evidence="8">
    <location>
        <begin position="152"/>
        <end position="172"/>
    </location>
</feature>
<feature type="domain" description="Major facilitator superfamily (MFS) profile" evidence="9">
    <location>
        <begin position="12"/>
        <end position="457"/>
    </location>
</feature>
<evidence type="ECO:0000259" key="9">
    <source>
        <dbReference type="PROSITE" id="PS50850"/>
    </source>
</evidence>
<accession>A0A6G1M9V5</accession>
<dbReference type="GO" id="GO:0005351">
    <property type="term" value="F:carbohydrate:proton symporter activity"/>
    <property type="evidence" value="ECO:0007669"/>
    <property type="project" value="TreeGrafter"/>
</dbReference>
<feature type="transmembrane region" description="Helical" evidence="8">
    <location>
        <begin position="404"/>
        <end position="422"/>
    </location>
</feature>
<comment type="subcellular location">
    <subcellularLocation>
        <location evidence="1">Membrane</location>
        <topology evidence="1">Multi-pass membrane protein</topology>
    </subcellularLocation>
</comment>
<dbReference type="Pfam" id="PF00083">
    <property type="entry name" value="Sugar_tr"/>
    <property type="match status" value="1"/>
</dbReference>
<organism evidence="10 12">
    <name type="scientific">Orbilia oligospora</name>
    <name type="common">Nematode-trapping fungus</name>
    <name type="synonym">Arthrobotrys oligospora</name>
    <dbReference type="NCBI Taxonomy" id="2813651"/>
    <lineage>
        <taxon>Eukaryota</taxon>
        <taxon>Fungi</taxon>
        <taxon>Dikarya</taxon>
        <taxon>Ascomycota</taxon>
        <taxon>Pezizomycotina</taxon>
        <taxon>Orbiliomycetes</taxon>
        <taxon>Orbiliales</taxon>
        <taxon>Orbiliaceae</taxon>
        <taxon>Orbilia</taxon>
    </lineage>
</organism>
<dbReference type="PROSITE" id="PS00217">
    <property type="entry name" value="SUGAR_TRANSPORT_2"/>
    <property type="match status" value="1"/>
</dbReference>
<dbReference type="PRINTS" id="PR00171">
    <property type="entry name" value="SUGRTRNSPORT"/>
</dbReference>
<dbReference type="Proteomes" id="UP000479691">
    <property type="component" value="Unassembled WGS sequence"/>
</dbReference>
<keyword evidence="3 7" id="KW-0813">Transport</keyword>
<dbReference type="Gene3D" id="1.20.1250.20">
    <property type="entry name" value="MFS general substrate transporter like domains"/>
    <property type="match status" value="1"/>
</dbReference>
<dbReference type="InterPro" id="IPR005829">
    <property type="entry name" value="Sugar_transporter_CS"/>
</dbReference>
<evidence type="ECO:0000256" key="7">
    <source>
        <dbReference type="RuleBase" id="RU003346"/>
    </source>
</evidence>
<feature type="transmembrane region" description="Helical" evidence="8">
    <location>
        <begin position="87"/>
        <end position="105"/>
    </location>
</feature>
<feature type="transmembrane region" description="Helical" evidence="8">
    <location>
        <begin position="7"/>
        <end position="25"/>
    </location>
</feature>
<dbReference type="PROSITE" id="PS50850">
    <property type="entry name" value="MFS"/>
    <property type="match status" value="1"/>
</dbReference>
<dbReference type="EMBL" id="WIPF01000035">
    <property type="protein sequence ID" value="KAF3223887.1"/>
    <property type="molecule type" value="Genomic_DNA"/>
</dbReference>
<dbReference type="InterPro" id="IPR005828">
    <property type="entry name" value="MFS_sugar_transport-like"/>
</dbReference>
<name>A0A6G1M9V5_ORBOL</name>
<evidence type="ECO:0000313" key="13">
    <source>
        <dbReference type="Proteomes" id="UP000483672"/>
    </source>
</evidence>
<feature type="transmembrane region" description="Helical" evidence="8">
    <location>
        <begin position="111"/>
        <end position="132"/>
    </location>
</feature>
<feature type="transmembrane region" description="Helical" evidence="8">
    <location>
        <begin position="268"/>
        <end position="290"/>
    </location>
</feature>
<dbReference type="AlphaFoldDB" id="A0A6G1M9V5"/>
<dbReference type="InterPro" id="IPR020846">
    <property type="entry name" value="MFS_dom"/>
</dbReference>
<comment type="caution">
    <text evidence="10">The sequence shown here is derived from an EMBL/GenBank/DDBJ whole genome shotgun (WGS) entry which is preliminary data.</text>
</comment>
<dbReference type="NCBIfam" id="TIGR00879">
    <property type="entry name" value="SP"/>
    <property type="match status" value="1"/>
</dbReference>
<dbReference type="EMBL" id="JAABOE010000033">
    <property type="protein sequence ID" value="KAF3181070.1"/>
    <property type="molecule type" value="Genomic_DNA"/>
</dbReference>
<feature type="transmembrane region" description="Helical" evidence="8">
    <location>
        <begin position="333"/>
        <end position="354"/>
    </location>
</feature>
<evidence type="ECO:0000256" key="8">
    <source>
        <dbReference type="SAM" id="Phobius"/>
    </source>
</evidence>
<evidence type="ECO:0000256" key="3">
    <source>
        <dbReference type="ARBA" id="ARBA00022448"/>
    </source>
</evidence>
<dbReference type="FunFam" id="1.20.1250.20:FF:000090">
    <property type="entry name" value="MFS sugar transporter, putative"/>
    <property type="match status" value="1"/>
</dbReference>
<dbReference type="PANTHER" id="PTHR48022:SF37">
    <property type="entry name" value="MAJOR FACILITATOR SUPERFAMILY (MFS) PROFILE DOMAIN-CONTAINING PROTEIN-RELATED"/>
    <property type="match status" value="1"/>
</dbReference>
<feature type="transmembrane region" description="Helical" evidence="8">
    <location>
        <begin position="366"/>
        <end position="392"/>
    </location>
</feature>
<evidence type="ECO:0000256" key="4">
    <source>
        <dbReference type="ARBA" id="ARBA00022692"/>
    </source>
</evidence>
<dbReference type="PANTHER" id="PTHR48022">
    <property type="entry name" value="PLASTIDIC GLUCOSE TRANSPORTER 4"/>
    <property type="match status" value="1"/>
</dbReference>
<dbReference type="Proteomes" id="UP000483672">
    <property type="component" value="Unassembled WGS sequence"/>
</dbReference>
<evidence type="ECO:0000256" key="5">
    <source>
        <dbReference type="ARBA" id="ARBA00022989"/>
    </source>
</evidence>
<protein>
    <recommendedName>
        <fullName evidence="9">Major facilitator superfamily (MFS) profile domain-containing protein</fullName>
    </recommendedName>
</protein>
<dbReference type="SUPFAM" id="SSF103473">
    <property type="entry name" value="MFS general substrate transporter"/>
    <property type="match status" value="1"/>
</dbReference>
<evidence type="ECO:0000313" key="10">
    <source>
        <dbReference type="EMBL" id="KAF3181070.1"/>
    </source>
</evidence>
<comment type="similarity">
    <text evidence="2 7">Belongs to the major facilitator superfamily. Sugar transporter (TC 2.A.1.1) family.</text>
</comment>
<keyword evidence="6 8" id="KW-0472">Membrane</keyword>
<evidence type="ECO:0000313" key="12">
    <source>
        <dbReference type="Proteomes" id="UP000479691"/>
    </source>
</evidence>
<evidence type="ECO:0000256" key="6">
    <source>
        <dbReference type="ARBA" id="ARBA00023136"/>
    </source>
</evidence>
<dbReference type="InterPro" id="IPR003663">
    <property type="entry name" value="Sugar/inositol_transpt"/>
</dbReference>